<evidence type="ECO:0000313" key="2">
    <source>
        <dbReference type="EMBL" id="TYS52310.1"/>
    </source>
</evidence>
<keyword evidence="1" id="KW-0812">Transmembrane</keyword>
<dbReference type="InterPro" id="IPR012443">
    <property type="entry name" value="DUF1646"/>
</dbReference>
<keyword evidence="1" id="KW-0472">Membrane</keyword>
<proteinExistence type="predicted"/>
<feature type="transmembrane region" description="Helical" evidence="1">
    <location>
        <begin position="93"/>
        <end position="122"/>
    </location>
</feature>
<name>A0A5D4RMY6_9BACI</name>
<feature type="transmembrane region" description="Helical" evidence="1">
    <location>
        <begin position="134"/>
        <end position="152"/>
    </location>
</feature>
<feature type="transmembrane region" description="Helical" evidence="1">
    <location>
        <begin position="316"/>
        <end position="338"/>
    </location>
</feature>
<feature type="transmembrane region" description="Helical" evidence="1">
    <location>
        <begin position="167"/>
        <end position="193"/>
    </location>
</feature>
<protein>
    <submittedName>
        <fullName evidence="2">DUF1646 domain-containing protein</fullName>
    </submittedName>
</protein>
<organism evidence="2 3">
    <name type="scientific">Bacillus infantis</name>
    <dbReference type="NCBI Taxonomy" id="324767"/>
    <lineage>
        <taxon>Bacteria</taxon>
        <taxon>Bacillati</taxon>
        <taxon>Bacillota</taxon>
        <taxon>Bacilli</taxon>
        <taxon>Bacillales</taxon>
        <taxon>Bacillaceae</taxon>
        <taxon>Bacillus</taxon>
    </lineage>
</organism>
<evidence type="ECO:0000256" key="1">
    <source>
        <dbReference type="SAM" id="Phobius"/>
    </source>
</evidence>
<dbReference type="Pfam" id="PF07854">
    <property type="entry name" value="DUF1646"/>
    <property type="match status" value="1"/>
</dbReference>
<evidence type="ECO:0000313" key="3">
    <source>
        <dbReference type="Proteomes" id="UP000322139"/>
    </source>
</evidence>
<keyword evidence="1" id="KW-1133">Transmembrane helix</keyword>
<dbReference type="Proteomes" id="UP000322139">
    <property type="component" value="Unassembled WGS sequence"/>
</dbReference>
<sequence>MMTGLILIFFLVLLLPFTLKAVEHNLEIFLFVMGILAAYMSGIFNGELFLKAAWDPMKITAAVLAAGLLFKWLKRPLERTIIGISRRMPFRLFSALTVVVLGLVSSIITAIIAALVLVLIVGALRLERQAEVRFTVLSCFSIGLGAALTPIGEPLSTIAISKLNEDFFFLVELIGPEVIAALLALAIMSMLLIQPPEKRPGSFRKESGSETYEEILSRSIKVYLFVMGLTFLGAGFEPLIKHYLIGQSPFLLYWVNMISAILDNATLAAAEISPSMDHFTIQSILLGLLISGGMLIPGNIPNIISAGKLKITSKEWARFGVPVGLLTMFAYYLAIMWLEHS</sequence>
<feature type="transmembrane region" description="Helical" evidence="1">
    <location>
        <begin position="251"/>
        <end position="272"/>
    </location>
</feature>
<dbReference type="EMBL" id="VTER01000001">
    <property type="protein sequence ID" value="TYS52310.1"/>
    <property type="molecule type" value="Genomic_DNA"/>
</dbReference>
<comment type="caution">
    <text evidence="2">The sequence shown here is derived from an EMBL/GenBank/DDBJ whole genome shotgun (WGS) entry which is preliminary data.</text>
</comment>
<reference evidence="2 3" key="1">
    <citation type="submission" date="2019-08" db="EMBL/GenBank/DDBJ databases">
        <title>Bacillus genomes from the desert of Cuatro Cienegas, Coahuila.</title>
        <authorList>
            <person name="Olmedo-Alvarez G."/>
        </authorList>
    </citation>
    <scope>NUCLEOTIDE SEQUENCE [LARGE SCALE GENOMIC DNA]</scope>
    <source>
        <strain evidence="2 3">CH446_14T</strain>
    </source>
</reference>
<accession>A0A5D4RMY6</accession>
<dbReference type="RefSeq" id="WP_148973279.1">
    <property type="nucleotide sequence ID" value="NZ_VTER01000001.1"/>
</dbReference>
<dbReference type="PIRSF" id="PIRSF019205">
    <property type="entry name" value="DUF1646"/>
    <property type="match status" value="1"/>
</dbReference>
<dbReference type="AlphaFoldDB" id="A0A5D4RMY6"/>
<gene>
    <name evidence="2" type="ORF">FZD51_00235</name>
</gene>
<feature type="transmembrane region" description="Helical" evidence="1">
    <location>
        <begin position="284"/>
        <end position="304"/>
    </location>
</feature>
<feature type="transmembrane region" description="Helical" evidence="1">
    <location>
        <begin position="30"/>
        <end position="50"/>
    </location>
</feature>
<feature type="transmembrane region" description="Helical" evidence="1">
    <location>
        <begin position="222"/>
        <end position="245"/>
    </location>
</feature>